<feature type="region of interest" description="Disordered" evidence="1">
    <location>
        <begin position="1"/>
        <end position="26"/>
    </location>
</feature>
<proteinExistence type="predicted"/>
<evidence type="ECO:0000313" key="3">
    <source>
        <dbReference type="Proteomes" id="UP001066276"/>
    </source>
</evidence>
<feature type="region of interest" description="Disordered" evidence="1">
    <location>
        <begin position="43"/>
        <end position="82"/>
    </location>
</feature>
<feature type="compositionally biased region" description="Basic and acidic residues" evidence="1">
    <location>
        <begin position="73"/>
        <end position="82"/>
    </location>
</feature>
<reference evidence="2" key="1">
    <citation type="journal article" date="2022" name="bioRxiv">
        <title>Sequencing and chromosome-scale assembly of the giantPleurodeles waltlgenome.</title>
        <authorList>
            <person name="Brown T."/>
            <person name="Elewa A."/>
            <person name="Iarovenko S."/>
            <person name="Subramanian E."/>
            <person name="Araus A.J."/>
            <person name="Petzold A."/>
            <person name="Susuki M."/>
            <person name="Suzuki K.-i.T."/>
            <person name="Hayashi T."/>
            <person name="Toyoda A."/>
            <person name="Oliveira C."/>
            <person name="Osipova E."/>
            <person name="Leigh N.D."/>
            <person name="Simon A."/>
            <person name="Yun M.H."/>
        </authorList>
    </citation>
    <scope>NUCLEOTIDE SEQUENCE</scope>
    <source>
        <strain evidence="2">20211129_DDA</strain>
        <tissue evidence="2">Liver</tissue>
    </source>
</reference>
<accession>A0AAV7M6L0</accession>
<keyword evidence="3" id="KW-1185">Reference proteome</keyword>
<sequence>MRGKRHRFSARTSVQREPGRRNGLQLNERRALGYIAQEERARHSGKRWNCMKGSASPGAAGRGNTLSASRNRIGQEGDRACP</sequence>
<dbReference type="AlphaFoldDB" id="A0AAV7M6L0"/>
<evidence type="ECO:0000313" key="2">
    <source>
        <dbReference type="EMBL" id="KAJ1099435.1"/>
    </source>
</evidence>
<organism evidence="2 3">
    <name type="scientific">Pleurodeles waltl</name>
    <name type="common">Iberian ribbed newt</name>
    <dbReference type="NCBI Taxonomy" id="8319"/>
    <lineage>
        <taxon>Eukaryota</taxon>
        <taxon>Metazoa</taxon>
        <taxon>Chordata</taxon>
        <taxon>Craniata</taxon>
        <taxon>Vertebrata</taxon>
        <taxon>Euteleostomi</taxon>
        <taxon>Amphibia</taxon>
        <taxon>Batrachia</taxon>
        <taxon>Caudata</taxon>
        <taxon>Salamandroidea</taxon>
        <taxon>Salamandridae</taxon>
        <taxon>Pleurodelinae</taxon>
        <taxon>Pleurodeles</taxon>
    </lineage>
</organism>
<protein>
    <submittedName>
        <fullName evidence="2">Uncharacterized protein</fullName>
    </submittedName>
</protein>
<evidence type="ECO:0000256" key="1">
    <source>
        <dbReference type="SAM" id="MobiDB-lite"/>
    </source>
</evidence>
<comment type="caution">
    <text evidence="2">The sequence shown here is derived from an EMBL/GenBank/DDBJ whole genome shotgun (WGS) entry which is preliminary data.</text>
</comment>
<gene>
    <name evidence="2" type="ORF">NDU88_004536</name>
</gene>
<dbReference type="Proteomes" id="UP001066276">
    <property type="component" value="Chromosome 10"/>
</dbReference>
<name>A0AAV7M6L0_PLEWA</name>
<dbReference type="EMBL" id="JANPWB010000014">
    <property type="protein sequence ID" value="KAJ1099435.1"/>
    <property type="molecule type" value="Genomic_DNA"/>
</dbReference>